<dbReference type="SUPFAM" id="SSF54637">
    <property type="entry name" value="Thioesterase/thiol ester dehydrase-isomerase"/>
    <property type="match status" value="2"/>
</dbReference>
<dbReference type="Pfam" id="PF07977">
    <property type="entry name" value="FabA"/>
    <property type="match status" value="1"/>
</dbReference>
<dbReference type="EMBL" id="CZQD01000009">
    <property type="protein sequence ID" value="CUS55789.1"/>
    <property type="molecule type" value="Genomic_DNA"/>
</dbReference>
<dbReference type="InterPro" id="IPR013114">
    <property type="entry name" value="FabA_FabZ"/>
</dbReference>
<reference evidence="1" key="1">
    <citation type="submission" date="2015-10" db="EMBL/GenBank/DDBJ databases">
        <authorList>
            <person name="Gilbert D.G."/>
        </authorList>
    </citation>
    <scope>NUCLEOTIDE SEQUENCE</scope>
</reference>
<dbReference type="AlphaFoldDB" id="A0A160U0I7"/>
<protein>
    <submittedName>
        <fullName evidence="1">Omega-3 polyunsaturated fatty acid synthase subunit, PfaB / omega-3 polyunsaturated fatty acid synthase subunit, PfaC</fullName>
    </submittedName>
</protein>
<proteinExistence type="predicted"/>
<sequence length="279" mass="30330">MPFAVLSEIALQPCGWLASHCGFALSGNLKFRNLEGDGVLHRELSPDDGTMVVESELTAFSRVGPMTIVTFSVVVTLASGEPVLDLTTQFGFFPAAALVRQAGLSAKPHFSAAFDLPGEKVKTRMIEKRLAGGKMRMLEAVDYFNPTGGEAGLGLIRGRQAVDPNAWYFKAHFYQDPVQPGSLGLDALAQLLARAILLKGLDEGMSDPHFETIATGAPFKWSYRGQVTPDKKEVVTVMEIVSIEKRDKGWLVTARGSLWRDGLRVYEVGPYSLALVDKG</sequence>
<evidence type="ECO:0000313" key="1">
    <source>
        <dbReference type="EMBL" id="CUS55789.1"/>
    </source>
</evidence>
<gene>
    <name evidence="1" type="ORF">MGWOODY_Hyp352</name>
</gene>
<accession>A0A160U0I7</accession>
<dbReference type="GO" id="GO:0006633">
    <property type="term" value="P:fatty acid biosynthetic process"/>
    <property type="evidence" value="ECO:0007669"/>
    <property type="project" value="UniProtKB-UniPathway"/>
</dbReference>
<dbReference type="Gene3D" id="3.10.129.10">
    <property type="entry name" value="Hotdog Thioesterase"/>
    <property type="match status" value="2"/>
</dbReference>
<organism evidence="1">
    <name type="scientific">hydrothermal vent metagenome</name>
    <dbReference type="NCBI Taxonomy" id="652676"/>
    <lineage>
        <taxon>unclassified sequences</taxon>
        <taxon>metagenomes</taxon>
        <taxon>ecological metagenomes</taxon>
    </lineage>
</organism>
<dbReference type="InterPro" id="IPR029069">
    <property type="entry name" value="HotDog_dom_sf"/>
</dbReference>
<name>A0A160U0I7_9ZZZZ</name>
<dbReference type="UniPathway" id="UPA00094"/>